<accession>A0A6H0Y0R6</accession>
<evidence type="ECO:0000313" key="3">
    <source>
        <dbReference type="Proteomes" id="UP000503462"/>
    </source>
</evidence>
<feature type="region of interest" description="Disordered" evidence="1">
    <location>
        <begin position="56"/>
        <end position="82"/>
    </location>
</feature>
<evidence type="ECO:0000313" key="2">
    <source>
        <dbReference type="EMBL" id="QIX00597.1"/>
    </source>
</evidence>
<evidence type="ECO:0000256" key="1">
    <source>
        <dbReference type="SAM" id="MobiDB-lite"/>
    </source>
</evidence>
<feature type="compositionally biased region" description="Low complexity" evidence="1">
    <location>
        <begin position="151"/>
        <end position="161"/>
    </location>
</feature>
<dbReference type="EMBL" id="CP051142">
    <property type="protein sequence ID" value="QIX00597.1"/>
    <property type="molecule type" value="Genomic_DNA"/>
</dbReference>
<feature type="compositionally biased region" description="Polar residues" evidence="1">
    <location>
        <begin position="66"/>
        <end position="80"/>
    </location>
</feature>
<dbReference type="AlphaFoldDB" id="A0A6H0Y0R6"/>
<reference evidence="2 3" key="1">
    <citation type="journal article" date="2016" name="Sci. Rep.">
        <title>Peltaster fructicola genome reveals evolution from an invasive phytopathogen to an ectophytic parasite.</title>
        <authorList>
            <person name="Xu C."/>
            <person name="Chen H."/>
            <person name="Gleason M.L."/>
            <person name="Xu J.R."/>
            <person name="Liu H."/>
            <person name="Zhang R."/>
            <person name="Sun G."/>
        </authorList>
    </citation>
    <scope>NUCLEOTIDE SEQUENCE [LARGE SCALE GENOMIC DNA]</scope>
    <source>
        <strain evidence="2 3">LNHT1506</strain>
    </source>
</reference>
<organism evidence="2 3">
    <name type="scientific">Peltaster fructicola</name>
    <dbReference type="NCBI Taxonomy" id="286661"/>
    <lineage>
        <taxon>Eukaryota</taxon>
        <taxon>Fungi</taxon>
        <taxon>Dikarya</taxon>
        <taxon>Ascomycota</taxon>
        <taxon>Pezizomycotina</taxon>
        <taxon>Dothideomycetes</taxon>
        <taxon>Dothideomycetes incertae sedis</taxon>
        <taxon>Peltaster</taxon>
    </lineage>
</organism>
<name>A0A6H0Y0R6_9PEZI</name>
<feature type="region of interest" description="Disordered" evidence="1">
    <location>
        <begin position="151"/>
        <end position="172"/>
    </location>
</feature>
<dbReference type="Proteomes" id="UP000503462">
    <property type="component" value="Chromosome 4"/>
</dbReference>
<keyword evidence="3" id="KW-1185">Reference proteome</keyword>
<gene>
    <name evidence="2" type="ORF">AMS68_006114</name>
</gene>
<sequence length="217" mass="23589">MESAYVLNKASIFKLLAKSGSTQLLMSVHAAEQSAMLLQRDALTSSVAERRAVLKTSAHAAEHANPSPSEGVSTAKQNPITKPEDKGAILERMLLERVQQLLGTLRRSHTLCLKEDEALKNLDQVVAFIRSEAAATAFEILRGKPCYSLSRSSVSGQSTSSPTKPAMNGVDASLKQTPMGKVAEPSNDVVGIVRHKRTFLLMLALDRLFAYKGLYHE</sequence>
<proteinExistence type="predicted"/>
<protein>
    <submittedName>
        <fullName evidence="2">Uncharacterized protein</fullName>
    </submittedName>
</protein>